<sequence>MLTSAGPGTSTCTTTSDPTMKDLSDTENVVEMSCKFFGSVPRLVEELLSSSPLRSGYVESRNEENALLAFPPSAWLLQITFAELEFVTAANIVPFWKYHERRRQTVTSVLDTHAFCPLYSRILTLSHRSAPGGQLNAPAAKKKCGTNVPVEKSVPEPDLESKSDEWQKEDPNENGGGGDPSEPTAADWNTERAGRSVRGGKRQTAVPSDNDEADLEPLAERTGGQDQDQGTVNSEDKDVLPVQ</sequence>
<accession>A0A5C3Q865</accession>
<reference evidence="2 3" key="1">
    <citation type="journal article" date="2019" name="Nat. Ecol. Evol.">
        <title>Megaphylogeny resolves global patterns of mushroom evolution.</title>
        <authorList>
            <person name="Varga T."/>
            <person name="Krizsan K."/>
            <person name="Foldi C."/>
            <person name="Dima B."/>
            <person name="Sanchez-Garcia M."/>
            <person name="Sanchez-Ramirez S."/>
            <person name="Szollosi G.J."/>
            <person name="Szarkandi J.G."/>
            <person name="Papp V."/>
            <person name="Albert L."/>
            <person name="Andreopoulos W."/>
            <person name="Angelini C."/>
            <person name="Antonin V."/>
            <person name="Barry K.W."/>
            <person name="Bougher N.L."/>
            <person name="Buchanan P."/>
            <person name="Buyck B."/>
            <person name="Bense V."/>
            <person name="Catcheside P."/>
            <person name="Chovatia M."/>
            <person name="Cooper J."/>
            <person name="Damon W."/>
            <person name="Desjardin D."/>
            <person name="Finy P."/>
            <person name="Geml J."/>
            <person name="Haridas S."/>
            <person name="Hughes K."/>
            <person name="Justo A."/>
            <person name="Karasinski D."/>
            <person name="Kautmanova I."/>
            <person name="Kiss B."/>
            <person name="Kocsube S."/>
            <person name="Kotiranta H."/>
            <person name="LaButti K.M."/>
            <person name="Lechner B.E."/>
            <person name="Liimatainen K."/>
            <person name="Lipzen A."/>
            <person name="Lukacs Z."/>
            <person name="Mihaltcheva S."/>
            <person name="Morgado L.N."/>
            <person name="Niskanen T."/>
            <person name="Noordeloos M.E."/>
            <person name="Ohm R.A."/>
            <person name="Ortiz-Santana B."/>
            <person name="Ovrebo C."/>
            <person name="Racz N."/>
            <person name="Riley R."/>
            <person name="Savchenko A."/>
            <person name="Shiryaev A."/>
            <person name="Soop K."/>
            <person name="Spirin V."/>
            <person name="Szebenyi C."/>
            <person name="Tomsovsky M."/>
            <person name="Tulloss R.E."/>
            <person name="Uehling J."/>
            <person name="Grigoriev I.V."/>
            <person name="Vagvolgyi C."/>
            <person name="Papp T."/>
            <person name="Martin F.M."/>
            <person name="Miettinen O."/>
            <person name="Hibbett D.S."/>
            <person name="Nagy L.G."/>
        </authorList>
    </citation>
    <scope>NUCLEOTIDE SEQUENCE [LARGE SCALE GENOMIC DNA]</scope>
    <source>
        <strain evidence="2 3">CBS 309.79</strain>
    </source>
</reference>
<gene>
    <name evidence="2" type="ORF">BDV98DRAFT_607661</name>
</gene>
<feature type="region of interest" description="Disordered" evidence="1">
    <location>
        <begin position="134"/>
        <end position="243"/>
    </location>
</feature>
<name>A0A5C3Q865_9AGAR</name>
<dbReference type="EMBL" id="ML178848">
    <property type="protein sequence ID" value="TFK97357.1"/>
    <property type="molecule type" value="Genomic_DNA"/>
</dbReference>
<proteinExistence type="predicted"/>
<evidence type="ECO:0000313" key="3">
    <source>
        <dbReference type="Proteomes" id="UP000305067"/>
    </source>
</evidence>
<organism evidence="2 3">
    <name type="scientific">Pterulicium gracile</name>
    <dbReference type="NCBI Taxonomy" id="1884261"/>
    <lineage>
        <taxon>Eukaryota</taxon>
        <taxon>Fungi</taxon>
        <taxon>Dikarya</taxon>
        <taxon>Basidiomycota</taxon>
        <taxon>Agaricomycotina</taxon>
        <taxon>Agaricomycetes</taxon>
        <taxon>Agaricomycetidae</taxon>
        <taxon>Agaricales</taxon>
        <taxon>Pleurotineae</taxon>
        <taxon>Pterulaceae</taxon>
        <taxon>Pterulicium</taxon>
    </lineage>
</organism>
<dbReference type="Proteomes" id="UP000305067">
    <property type="component" value="Unassembled WGS sequence"/>
</dbReference>
<dbReference type="AlphaFoldDB" id="A0A5C3Q865"/>
<protein>
    <submittedName>
        <fullName evidence="2">Uncharacterized protein</fullName>
    </submittedName>
</protein>
<keyword evidence="3" id="KW-1185">Reference proteome</keyword>
<feature type="compositionally biased region" description="Basic and acidic residues" evidence="1">
    <location>
        <begin position="153"/>
        <end position="171"/>
    </location>
</feature>
<evidence type="ECO:0000256" key="1">
    <source>
        <dbReference type="SAM" id="MobiDB-lite"/>
    </source>
</evidence>
<feature type="region of interest" description="Disordered" evidence="1">
    <location>
        <begin position="1"/>
        <end position="20"/>
    </location>
</feature>
<feature type="compositionally biased region" description="Basic and acidic residues" evidence="1">
    <location>
        <begin position="234"/>
        <end position="243"/>
    </location>
</feature>
<feature type="compositionally biased region" description="Low complexity" evidence="1">
    <location>
        <begin position="1"/>
        <end position="18"/>
    </location>
</feature>
<feature type="compositionally biased region" description="Polar residues" evidence="1">
    <location>
        <begin position="224"/>
        <end position="233"/>
    </location>
</feature>
<feature type="non-terminal residue" evidence="2">
    <location>
        <position position="243"/>
    </location>
</feature>
<evidence type="ECO:0000313" key="2">
    <source>
        <dbReference type="EMBL" id="TFK97357.1"/>
    </source>
</evidence>